<feature type="domain" description="VapC50 C-terminal" evidence="2">
    <location>
        <begin position="129"/>
        <end position="182"/>
    </location>
</feature>
<dbReference type="RefSeq" id="WP_206574254.1">
    <property type="nucleotide sequence ID" value="NZ_JAFKCV010000007.1"/>
</dbReference>
<evidence type="ECO:0000259" key="1">
    <source>
        <dbReference type="Pfam" id="PF13470"/>
    </source>
</evidence>
<dbReference type="InterPro" id="IPR058652">
    <property type="entry name" value="VapC50_C"/>
</dbReference>
<dbReference type="AlphaFoldDB" id="A0A939IN98"/>
<comment type="caution">
    <text evidence="3">The sequence shown here is derived from an EMBL/GenBank/DDBJ whole genome shotgun (WGS) entry which is preliminary data.</text>
</comment>
<dbReference type="InterPro" id="IPR029060">
    <property type="entry name" value="PIN-like_dom_sf"/>
</dbReference>
<evidence type="ECO:0000259" key="2">
    <source>
        <dbReference type="Pfam" id="PF26343"/>
    </source>
</evidence>
<dbReference type="SUPFAM" id="SSF88723">
    <property type="entry name" value="PIN domain-like"/>
    <property type="match status" value="1"/>
</dbReference>
<sequence length="188" mass="21547">MKFVAILDANVLYPAPLRDLLMHLALRDLYAARWTERIHEEWIRNVLRNRPDLKPEQLQRTRELMNKHVRGCLVTGYEAFEPFVKLPDEDDRHVLAAAIACGAQAIVTFNLKDFPAEELDKYGIEAIPPDVFVQNQFDLNPALVCQVIKRHRESLRKPPKSIADYLDTLEACGLVVSAEILRGYAENL</sequence>
<name>A0A939IN98_9ALTE</name>
<reference evidence="3" key="1">
    <citation type="submission" date="2021-03" db="EMBL/GenBank/DDBJ databases">
        <title>novel species isolated from a fishpond in China.</title>
        <authorList>
            <person name="Lu H."/>
            <person name="Cai Z."/>
        </authorList>
    </citation>
    <scope>NUCLEOTIDE SEQUENCE</scope>
    <source>
        <strain evidence="3">JCM 30855</strain>
    </source>
</reference>
<proteinExistence type="predicted"/>
<accession>A0A939IN98</accession>
<keyword evidence="4" id="KW-1185">Reference proteome</keyword>
<dbReference type="EMBL" id="JAFKCV010000007">
    <property type="protein sequence ID" value="MBN7826138.1"/>
    <property type="molecule type" value="Genomic_DNA"/>
</dbReference>
<feature type="domain" description="PIN" evidence="1">
    <location>
        <begin position="6"/>
        <end position="111"/>
    </location>
</feature>
<protein>
    <submittedName>
        <fullName evidence="3">PIN domain-containing protein</fullName>
    </submittedName>
</protein>
<dbReference type="Pfam" id="PF26343">
    <property type="entry name" value="VapC50_C"/>
    <property type="match status" value="1"/>
</dbReference>
<evidence type="ECO:0000313" key="3">
    <source>
        <dbReference type="EMBL" id="MBN7826138.1"/>
    </source>
</evidence>
<organism evidence="3 4">
    <name type="scientific">Bowmanella dokdonensis</name>
    <dbReference type="NCBI Taxonomy" id="751969"/>
    <lineage>
        <taxon>Bacteria</taxon>
        <taxon>Pseudomonadati</taxon>
        <taxon>Pseudomonadota</taxon>
        <taxon>Gammaproteobacteria</taxon>
        <taxon>Alteromonadales</taxon>
        <taxon>Alteromonadaceae</taxon>
        <taxon>Bowmanella</taxon>
    </lineage>
</organism>
<dbReference type="Pfam" id="PF13470">
    <property type="entry name" value="PIN_3"/>
    <property type="match status" value="1"/>
</dbReference>
<evidence type="ECO:0000313" key="4">
    <source>
        <dbReference type="Proteomes" id="UP000664654"/>
    </source>
</evidence>
<dbReference type="InterPro" id="IPR002716">
    <property type="entry name" value="PIN_dom"/>
</dbReference>
<dbReference type="Proteomes" id="UP000664654">
    <property type="component" value="Unassembled WGS sequence"/>
</dbReference>
<gene>
    <name evidence="3" type="ORF">J0A66_12955</name>
</gene>